<proteinExistence type="predicted"/>
<name>A0ABU0NGT7_STRRH</name>
<dbReference type="InterPro" id="IPR036188">
    <property type="entry name" value="FAD/NAD-bd_sf"/>
</dbReference>
<evidence type="ECO:0000313" key="7">
    <source>
        <dbReference type="Proteomes" id="UP001230654"/>
    </source>
</evidence>
<reference evidence="6 7" key="1">
    <citation type="submission" date="2023-07" db="EMBL/GenBank/DDBJ databases">
        <title>Comparative genomics of wheat-associated soil bacteria to identify genetic determinants of phenazine resistance.</title>
        <authorList>
            <person name="Mouncey N."/>
        </authorList>
    </citation>
    <scope>NUCLEOTIDE SEQUENCE [LARGE SCALE GENOMIC DNA]</scope>
    <source>
        <strain evidence="6 7">B2I6</strain>
    </source>
</reference>
<dbReference type="EMBL" id="JAUSWV010000002">
    <property type="protein sequence ID" value="MDQ0578316.1"/>
    <property type="molecule type" value="Genomic_DNA"/>
</dbReference>
<evidence type="ECO:0000256" key="2">
    <source>
        <dbReference type="ARBA" id="ARBA00022630"/>
    </source>
</evidence>
<comment type="caution">
    <text evidence="6">The sequence shown here is derived from an EMBL/GenBank/DDBJ whole genome shotgun (WGS) entry which is preliminary data.</text>
</comment>
<accession>A0ABU0NGT7</accession>
<keyword evidence="2" id="KW-0285">Flavoprotein</keyword>
<dbReference type="PANTHER" id="PTHR43004">
    <property type="entry name" value="TRK SYSTEM POTASSIUM UPTAKE PROTEIN"/>
    <property type="match status" value="1"/>
</dbReference>
<sequence>MVVKEVAGGRVRLRTVNLAGAHPRWRVEPTLEELRREVSWIAGREIAMGEPLWLSRFSDFSRVVSSYRRGRMFVAGDAAHVHFPIGGQGLSTGLLDAVDLGWKLAFAVRGWAGAGLLDSYDLERRPAAQRVIAHTRAQVALMRPGPELEPLRVLFGELLAGGGEAGVLASMVSGQDTVLPVRGRRGVGWEGRFLPNVALVTGEGSTDVIALLGGGGPLLLLFGERGAGGGFEEQVRGWAGLVRVVRCEEVAGLECAALLVRPDGYVAWASGGEGPAGVLEEYFGAPANAGEAAANAGEAAANAGEAAANAGEAAANAGEAPEAAGEAPEAAGEAPAMAGEAPAMAAKSGVVPGVGEVPAGVAG</sequence>
<dbReference type="InterPro" id="IPR002938">
    <property type="entry name" value="FAD-bd"/>
</dbReference>
<feature type="domain" description="FAD-binding" evidence="5">
    <location>
        <begin position="18"/>
        <end position="133"/>
    </location>
</feature>
<comment type="cofactor">
    <cofactor evidence="1">
        <name>FAD</name>
        <dbReference type="ChEBI" id="CHEBI:57692"/>
    </cofactor>
</comment>
<feature type="region of interest" description="Disordered" evidence="4">
    <location>
        <begin position="312"/>
        <end position="336"/>
    </location>
</feature>
<protein>
    <recommendedName>
        <fullName evidence="5">FAD-binding domain-containing protein</fullName>
    </recommendedName>
</protein>
<dbReference type="InterPro" id="IPR050641">
    <property type="entry name" value="RIFMO-like"/>
</dbReference>
<gene>
    <name evidence="6" type="ORF">QF030_000494</name>
</gene>
<dbReference type="Gene3D" id="3.50.50.60">
    <property type="entry name" value="FAD/NAD(P)-binding domain"/>
    <property type="match status" value="1"/>
</dbReference>
<dbReference type="Gene3D" id="3.30.70.2450">
    <property type="match status" value="1"/>
</dbReference>
<evidence type="ECO:0000256" key="3">
    <source>
        <dbReference type="ARBA" id="ARBA00022827"/>
    </source>
</evidence>
<dbReference type="Proteomes" id="UP001230654">
    <property type="component" value="Unassembled WGS sequence"/>
</dbReference>
<evidence type="ECO:0000313" key="6">
    <source>
        <dbReference type="EMBL" id="MDQ0578316.1"/>
    </source>
</evidence>
<organism evidence="6 7">
    <name type="scientific">Streptomyces rishiriensis</name>
    <dbReference type="NCBI Taxonomy" id="68264"/>
    <lineage>
        <taxon>Bacteria</taxon>
        <taxon>Bacillati</taxon>
        <taxon>Actinomycetota</taxon>
        <taxon>Actinomycetes</taxon>
        <taxon>Kitasatosporales</taxon>
        <taxon>Streptomycetaceae</taxon>
        <taxon>Streptomyces</taxon>
    </lineage>
</organism>
<evidence type="ECO:0000256" key="4">
    <source>
        <dbReference type="SAM" id="MobiDB-lite"/>
    </source>
</evidence>
<dbReference type="Pfam" id="PF01494">
    <property type="entry name" value="FAD_binding_3"/>
    <property type="match status" value="1"/>
</dbReference>
<evidence type="ECO:0000259" key="5">
    <source>
        <dbReference type="Pfam" id="PF01494"/>
    </source>
</evidence>
<dbReference type="SUPFAM" id="SSF51905">
    <property type="entry name" value="FAD/NAD(P)-binding domain"/>
    <property type="match status" value="1"/>
</dbReference>
<dbReference type="PANTHER" id="PTHR43004:SF19">
    <property type="entry name" value="BINDING MONOOXYGENASE, PUTATIVE (JCVI)-RELATED"/>
    <property type="match status" value="1"/>
</dbReference>
<keyword evidence="7" id="KW-1185">Reference proteome</keyword>
<evidence type="ECO:0000256" key="1">
    <source>
        <dbReference type="ARBA" id="ARBA00001974"/>
    </source>
</evidence>
<dbReference type="PRINTS" id="PR00420">
    <property type="entry name" value="RNGMNOXGNASE"/>
</dbReference>
<keyword evidence="3" id="KW-0274">FAD</keyword>
<dbReference type="Gene3D" id="3.40.30.120">
    <property type="match status" value="1"/>
</dbReference>
<dbReference type="Pfam" id="PF21274">
    <property type="entry name" value="Rng_hyd_C"/>
    <property type="match status" value="1"/>
</dbReference>